<dbReference type="EMBL" id="SPLM01000003">
    <property type="protein sequence ID" value="TMW67749.1"/>
    <property type="molecule type" value="Genomic_DNA"/>
</dbReference>
<gene>
    <name evidence="5" type="ORF">Poli38472_007421</name>
</gene>
<keyword evidence="2" id="KW-0677">Repeat</keyword>
<dbReference type="InterPro" id="IPR003591">
    <property type="entry name" value="Leu-rich_rpt_typical-subtyp"/>
</dbReference>
<keyword evidence="1" id="KW-0433">Leucine-rich repeat</keyword>
<dbReference type="SMART" id="SM00364">
    <property type="entry name" value="LRR_BAC"/>
    <property type="match status" value="8"/>
</dbReference>
<evidence type="ECO:0000313" key="6">
    <source>
        <dbReference type="Proteomes" id="UP000794436"/>
    </source>
</evidence>
<dbReference type="PROSITE" id="PS51450">
    <property type="entry name" value="LRR"/>
    <property type="match status" value="1"/>
</dbReference>
<dbReference type="PANTHER" id="PTHR48051:SF1">
    <property type="entry name" value="RAS SUPPRESSOR PROTEIN 1"/>
    <property type="match status" value="1"/>
</dbReference>
<accession>A0A8K1CQH0</accession>
<evidence type="ECO:0000313" key="5">
    <source>
        <dbReference type="EMBL" id="TMW67749.1"/>
    </source>
</evidence>
<organism evidence="5 6">
    <name type="scientific">Pythium oligandrum</name>
    <name type="common">Mycoparasitic fungus</name>
    <dbReference type="NCBI Taxonomy" id="41045"/>
    <lineage>
        <taxon>Eukaryota</taxon>
        <taxon>Sar</taxon>
        <taxon>Stramenopiles</taxon>
        <taxon>Oomycota</taxon>
        <taxon>Peronosporomycetes</taxon>
        <taxon>Pythiales</taxon>
        <taxon>Pythiaceae</taxon>
        <taxon>Pythium</taxon>
    </lineage>
</organism>
<evidence type="ECO:0000256" key="3">
    <source>
        <dbReference type="SAM" id="MobiDB-lite"/>
    </source>
</evidence>
<dbReference type="InterPro" id="IPR032675">
    <property type="entry name" value="LRR_dom_sf"/>
</dbReference>
<dbReference type="Pfam" id="PF23598">
    <property type="entry name" value="LRR_14"/>
    <property type="match status" value="1"/>
</dbReference>
<dbReference type="InterPro" id="IPR001611">
    <property type="entry name" value="Leu-rich_rpt"/>
</dbReference>
<dbReference type="Proteomes" id="UP000794436">
    <property type="component" value="Unassembled WGS sequence"/>
</dbReference>
<feature type="domain" description="Disease resistance R13L4/SHOC-2-like LRR" evidence="4">
    <location>
        <begin position="103"/>
        <end position="181"/>
    </location>
</feature>
<evidence type="ECO:0000259" key="4">
    <source>
        <dbReference type="Pfam" id="PF23598"/>
    </source>
</evidence>
<reference evidence="5" key="1">
    <citation type="submission" date="2019-03" db="EMBL/GenBank/DDBJ databases">
        <title>Long read genome sequence of the mycoparasitic Pythium oligandrum ATCC 38472 isolated from sugarbeet rhizosphere.</title>
        <authorList>
            <person name="Gaulin E."/>
        </authorList>
    </citation>
    <scope>NUCLEOTIDE SEQUENCE</scope>
    <source>
        <strain evidence="5">ATCC 38472_TT</strain>
    </source>
</reference>
<dbReference type="SMART" id="SM00369">
    <property type="entry name" value="LRR_TYP"/>
    <property type="match status" value="8"/>
</dbReference>
<comment type="caution">
    <text evidence="5">The sequence shown here is derived from an EMBL/GenBank/DDBJ whole genome shotgun (WGS) entry which is preliminary data.</text>
</comment>
<dbReference type="PANTHER" id="PTHR48051">
    <property type="match status" value="1"/>
</dbReference>
<dbReference type="InterPro" id="IPR050216">
    <property type="entry name" value="LRR_domain-containing"/>
</dbReference>
<feature type="compositionally biased region" description="Polar residues" evidence="3">
    <location>
        <begin position="24"/>
        <end position="46"/>
    </location>
</feature>
<dbReference type="GO" id="GO:0005737">
    <property type="term" value="C:cytoplasm"/>
    <property type="evidence" value="ECO:0007669"/>
    <property type="project" value="TreeGrafter"/>
</dbReference>
<sequence>MGCVASIGVARLATANVGPEPMSPTVSIVPTETQQRKQTLKHTPSGESEPLKVLQVMILEMGRTGKIELTSTVVREGAGGEPGTLTKQQIPRLQQVPGIILGMVHLRELCLRCNQIQEIPREIGQLEALQVLDISENQLIELPSELTTLSNLRVLEVGENYLKTLPESIGGLVKLESLRANRNKLKEFPDGIRSCRKLKLINLYNNGITTLNEGIAELSELEEVTVSNNVLVSLPSMSNWRKIKRLYLQVNKLQALPPLDDLKELELLQAHQNVLRELPSMTNLLRIAKIDVNNNQIREIPASIQYMPLLTHLNVRKNRVSSIPAFLGVCRNMEILDFGNNPLASPIPSGIGMLTNLKTLLLDGTVVNTLPIDLMALQNVIRVHVGNCIQMDDQETAEVVLELRARCKVNGGWLKSG</sequence>
<keyword evidence="6" id="KW-1185">Reference proteome</keyword>
<feature type="region of interest" description="Disordered" evidence="3">
    <location>
        <begin position="20"/>
        <end position="46"/>
    </location>
</feature>
<evidence type="ECO:0000256" key="2">
    <source>
        <dbReference type="ARBA" id="ARBA00022737"/>
    </source>
</evidence>
<dbReference type="Gene3D" id="3.80.10.10">
    <property type="entry name" value="Ribonuclease Inhibitor"/>
    <property type="match status" value="3"/>
</dbReference>
<evidence type="ECO:0000256" key="1">
    <source>
        <dbReference type="ARBA" id="ARBA00022614"/>
    </source>
</evidence>
<proteinExistence type="predicted"/>
<name>A0A8K1CQH0_PYTOL</name>
<dbReference type="SUPFAM" id="SSF52058">
    <property type="entry name" value="L domain-like"/>
    <property type="match status" value="1"/>
</dbReference>
<dbReference type="OrthoDB" id="28578at2759"/>
<dbReference type="InterPro" id="IPR055414">
    <property type="entry name" value="LRR_R13L4/SHOC2-like"/>
</dbReference>
<protein>
    <recommendedName>
        <fullName evidence="4">Disease resistance R13L4/SHOC-2-like LRR domain-containing protein</fullName>
    </recommendedName>
</protein>
<dbReference type="AlphaFoldDB" id="A0A8K1CQH0"/>